<dbReference type="SUPFAM" id="SSF54991">
    <property type="entry name" value="Anticodon-binding domain of PheRS"/>
    <property type="match status" value="1"/>
</dbReference>
<dbReference type="GO" id="GO:0016740">
    <property type="term" value="F:transferase activity"/>
    <property type="evidence" value="ECO:0007669"/>
    <property type="project" value="UniProtKB-ARBA"/>
</dbReference>
<protein>
    <recommendedName>
        <fullName evidence="15">Phenylalanine--tRNA ligase beta subunit</fullName>
        <ecNumber evidence="15">6.1.1.20</ecNumber>
    </recommendedName>
    <alternativeName>
        <fullName evidence="15">Phenylalanyl-tRNA synthetase beta subunit</fullName>
        <shortName evidence="15">PheRS</shortName>
    </alternativeName>
</protein>
<evidence type="ECO:0000259" key="19">
    <source>
        <dbReference type="PROSITE" id="PS51483"/>
    </source>
</evidence>
<dbReference type="SUPFAM" id="SSF56037">
    <property type="entry name" value="PheT/TilS domain"/>
    <property type="match status" value="1"/>
</dbReference>
<dbReference type="GO" id="GO:0004826">
    <property type="term" value="F:phenylalanine-tRNA ligase activity"/>
    <property type="evidence" value="ECO:0007669"/>
    <property type="project" value="UniProtKB-UniRule"/>
</dbReference>
<dbReference type="NCBIfam" id="NF045760">
    <property type="entry name" value="YtpR"/>
    <property type="match status" value="1"/>
</dbReference>
<dbReference type="InterPro" id="IPR036690">
    <property type="entry name" value="Fdx_antiC-bd_sf"/>
</dbReference>
<evidence type="ECO:0000256" key="15">
    <source>
        <dbReference type="HAMAP-Rule" id="MF_00283"/>
    </source>
</evidence>
<comment type="subcellular location">
    <subcellularLocation>
        <location evidence="1 15">Cytoplasm</location>
    </subcellularLocation>
</comment>
<evidence type="ECO:0000256" key="6">
    <source>
        <dbReference type="ARBA" id="ARBA00022598"/>
    </source>
</evidence>
<evidence type="ECO:0000256" key="8">
    <source>
        <dbReference type="ARBA" id="ARBA00022741"/>
    </source>
</evidence>
<dbReference type="Gene3D" id="3.30.56.10">
    <property type="match status" value="2"/>
</dbReference>
<dbReference type="PROSITE" id="PS51483">
    <property type="entry name" value="B5"/>
    <property type="match status" value="1"/>
</dbReference>
<evidence type="ECO:0000256" key="4">
    <source>
        <dbReference type="ARBA" id="ARBA00022490"/>
    </source>
</evidence>
<comment type="cofactor">
    <cofactor evidence="15">
        <name>Mg(2+)</name>
        <dbReference type="ChEBI" id="CHEBI:18420"/>
    </cofactor>
    <text evidence="15">Binds 2 magnesium ions per tetramer.</text>
</comment>
<dbReference type="Pfam" id="PF17759">
    <property type="entry name" value="tRNA_synthFbeta"/>
    <property type="match status" value="1"/>
</dbReference>
<dbReference type="GO" id="GO:0000287">
    <property type="term" value="F:magnesium ion binding"/>
    <property type="evidence" value="ECO:0007669"/>
    <property type="project" value="UniProtKB-UniRule"/>
</dbReference>
<dbReference type="Gene3D" id="2.40.50.140">
    <property type="entry name" value="Nucleic acid-binding proteins"/>
    <property type="match status" value="1"/>
</dbReference>
<evidence type="ECO:0000313" key="21">
    <source>
        <dbReference type="Proteomes" id="UP000095765"/>
    </source>
</evidence>
<dbReference type="RefSeq" id="WP_024730011.1">
    <property type="nucleotide sequence ID" value="NZ_CABIWA010000001.1"/>
</dbReference>
<evidence type="ECO:0000256" key="7">
    <source>
        <dbReference type="ARBA" id="ARBA00022723"/>
    </source>
</evidence>
<dbReference type="CDD" id="cd02796">
    <property type="entry name" value="tRNA_bind_bactPheRS"/>
    <property type="match status" value="1"/>
</dbReference>
<evidence type="ECO:0000256" key="1">
    <source>
        <dbReference type="ARBA" id="ARBA00004496"/>
    </source>
</evidence>
<dbReference type="EMBL" id="CZBE01000002">
    <property type="protein sequence ID" value="CUP29794.1"/>
    <property type="molecule type" value="Genomic_DNA"/>
</dbReference>
<keyword evidence="8 15" id="KW-0547">Nucleotide-binding</keyword>
<accession>A0A174LZY1</accession>
<dbReference type="EC" id="6.1.1.20" evidence="15"/>
<proteinExistence type="inferred from homology"/>
<dbReference type="GO" id="GO:0005524">
    <property type="term" value="F:ATP binding"/>
    <property type="evidence" value="ECO:0007669"/>
    <property type="project" value="UniProtKB-UniRule"/>
</dbReference>
<feature type="domain" description="B5" evidence="19">
    <location>
        <begin position="410"/>
        <end position="481"/>
    </location>
</feature>
<evidence type="ECO:0000256" key="16">
    <source>
        <dbReference type="PROSITE-ProRule" id="PRU00209"/>
    </source>
</evidence>
<comment type="subunit">
    <text evidence="3 15">Tetramer of two alpha and two beta subunits.</text>
</comment>
<dbReference type="InterPro" id="IPR009061">
    <property type="entry name" value="DNA-bd_dom_put_sf"/>
</dbReference>
<dbReference type="GeneID" id="72464797"/>
<dbReference type="Gene3D" id="3.50.40.10">
    <property type="entry name" value="Phenylalanyl-trna Synthetase, Chain B, domain 3"/>
    <property type="match status" value="1"/>
</dbReference>
<feature type="binding site" evidence="15">
    <location>
        <position position="468"/>
    </location>
    <ligand>
        <name>Mg(2+)</name>
        <dbReference type="ChEBI" id="CHEBI:18420"/>
        <note>shared with alpha subunit</note>
    </ligand>
</feature>
<dbReference type="FunFam" id="2.40.50.140:FF:000045">
    <property type="entry name" value="Phenylalanine--tRNA ligase beta subunit"/>
    <property type="match status" value="1"/>
</dbReference>
<keyword evidence="12 15" id="KW-0648">Protein biosynthesis</keyword>
<dbReference type="InterPro" id="IPR005121">
    <property type="entry name" value="Fdx_antiC-bd"/>
</dbReference>
<evidence type="ECO:0000256" key="10">
    <source>
        <dbReference type="ARBA" id="ARBA00022842"/>
    </source>
</evidence>
<dbReference type="OrthoDB" id="9805455at2"/>
<keyword evidence="4 15" id="KW-0963">Cytoplasm</keyword>
<dbReference type="Pfam" id="PF01588">
    <property type="entry name" value="tRNA_bind"/>
    <property type="match status" value="1"/>
</dbReference>
<evidence type="ECO:0000256" key="12">
    <source>
        <dbReference type="ARBA" id="ARBA00022917"/>
    </source>
</evidence>
<dbReference type="SUPFAM" id="SSF55681">
    <property type="entry name" value="Class II aaRS and biotin synthetases"/>
    <property type="match status" value="1"/>
</dbReference>
<dbReference type="GO" id="GO:0006432">
    <property type="term" value="P:phenylalanyl-tRNA aminoacylation"/>
    <property type="evidence" value="ECO:0007669"/>
    <property type="project" value="UniProtKB-UniRule"/>
</dbReference>
<feature type="domain" description="TRNA-binding" evidence="17">
    <location>
        <begin position="40"/>
        <end position="156"/>
    </location>
</feature>
<comment type="catalytic activity">
    <reaction evidence="14 15">
        <text>tRNA(Phe) + L-phenylalanine + ATP = L-phenylalanyl-tRNA(Phe) + AMP + diphosphate + H(+)</text>
        <dbReference type="Rhea" id="RHEA:19413"/>
        <dbReference type="Rhea" id="RHEA-COMP:9668"/>
        <dbReference type="Rhea" id="RHEA-COMP:9699"/>
        <dbReference type="ChEBI" id="CHEBI:15378"/>
        <dbReference type="ChEBI" id="CHEBI:30616"/>
        <dbReference type="ChEBI" id="CHEBI:33019"/>
        <dbReference type="ChEBI" id="CHEBI:58095"/>
        <dbReference type="ChEBI" id="CHEBI:78442"/>
        <dbReference type="ChEBI" id="CHEBI:78531"/>
        <dbReference type="ChEBI" id="CHEBI:456215"/>
        <dbReference type="EC" id="6.1.1.20"/>
    </reaction>
</comment>
<dbReference type="HAMAP" id="MF_00283">
    <property type="entry name" value="Phe_tRNA_synth_beta1"/>
    <property type="match status" value="1"/>
</dbReference>
<dbReference type="Gene3D" id="3.30.70.380">
    <property type="entry name" value="Ferrodoxin-fold anticodon-binding domain"/>
    <property type="match status" value="1"/>
</dbReference>
<keyword evidence="10 15" id="KW-0460">Magnesium</keyword>
<dbReference type="InterPro" id="IPR004532">
    <property type="entry name" value="Phe-tRNA-ligase_IIc_bsu_bact"/>
</dbReference>
<dbReference type="Gene3D" id="3.30.930.10">
    <property type="entry name" value="Bira Bifunctional Protein, Domain 2"/>
    <property type="match status" value="1"/>
</dbReference>
<reference evidence="20 21" key="1">
    <citation type="submission" date="2015-09" db="EMBL/GenBank/DDBJ databases">
        <authorList>
            <consortium name="Pathogen Informatics"/>
        </authorList>
    </citation>
    <scope>NUCLEOTIDE SEQUENCE [LARGE SCALE GENOMIC DNA]</scope>
    <source>
        <strain evidence="20 21">2789STDY5834939</strain>
    </source>
</reference>
<feature type="domain" description="FDX-ACB" evidence="18">
    <location>
        <begin position="700"/>
        <end position="792"/>
    </location>
</feature>
<dbReference type="InterPro" id="IPR045060">
    <property type="entry name" value="Phe-tRNA-ligase_IIc_bsu"/>
</dbReference>
<evidence type="ECO:0000256" key="2">
    <source>
        <dbReference type="ARBA" id="ARBA00008653"/>
    </source>
</evidence>
<evidence type="ECO:0000256" key="5">
    <source>
        <dbReference type="ARBA" id="ARBA00022555"/>
    </source>
</evidence>
<organism evidence="20 21">
    <name type="scientific">Anaerotruncus colihominis</name>
    <dbReference type="NCBI Taxonomy" id="169435"/>
    <lineage>
        <taxon>Bacteria</taxon>
        <taxon>Bacillati</taxon>
        <taxon>Bacillota</taxon>
        <taxon>Clostridia</taxon>
        <taxon>Eubacteriales</taxon>
        <taxon>Oscillospiraceae</taxon>
        <taxon>Anaerotruncus</taxon>
    </lineage>
</organism>
<dbReference type="SMART" id="SM00874">
    <property type="entry name" value="B5"/>
    <property type="match status" value="1"/>
</dbReference>
<sequence length="793" mass="86506">MNLSMKWLADYVDVGGITAHEFAEAMTMSGSKVEGYETEGAKIKNVVVGKVTQIVRHPDSDHMFICQVDVGTGAPIQIVTGAQNVRAGDYVPVAMHDSWLPDGTHIKKGKLRGVESNGMLCSLAELGLTTHDFPYAIEDGIFILQEPDLTPGQDIQSAIGLNDTCVEFEITSNRPDCLSVTGLAREAAVTFDKPLNIKAPVVKGAAGDIHSYLSVEVTAPALCPRYTARMVKNIKIEPSPRWMRERLRASGVRPINNIVDITNYVMLEYGQPMHAFDYKYVEGGKIVVRNAKPGETIMTLDGVTRTLSPEMLVIADVSKPSAVAGVMGGEYSGIMDDTNMIVFESACFDGPSVRTTAKKLGMRTEASGRFEKQLDPATTIPAVQRACELVELLGAGEVIGGMIDADNACHEPRRIKLEPEWINQFLGIEVPVGEMRRILTRLECKIDGDDILPPSFRSDLEHKADIAEEIARFYGYDKIPVTAIRGTADGGYTAKQKFERLINQTLLAQGLYEVATYSFISPKYYDKINLPANSPLRACVTIQNPLGEDTSVMRTTTVPSMLEVLARNYNNRNKAAALYEIGTVYLPQEGRELPDERPVITLGLYGDAYDFFALKGIVETLLRAAGVDGCEYESSAEDAAFHPGRCARVLIGGKCAGMIGEVHPAVCENYQIGTRAYIAYLDETVLFENVAPERGYSPLPRFPAATRDLALICDDALPVAALEKAIRSAVGSTLEELTLFDVYRGAQVADGKKSVAYSLTMRAADRTLTDEESDAAVKRALKALRTIGAELRS</sequence>
<dbReference type="PROSITE" id="PS51447">
    <property type="entry name" value="FDX_ACB"/>
    <property type="match status" value="1"/>
</dbReference>
<dbReference type="InterPro" id="IPR002547">
    <property type="entry name" value="tRNA-bd_dom"/>
</dbReference>
<dbReference type="FunFam" id="3.30.70.380:FF:000001">
    <property type="entry name" value="Phenylalanine--tRNA ligase beta subunit"/>
    <property type="match status" value="1"/>
</dbReference>
<evidence type="ECO:0000256" key="9">
    <source>
        <dbReference type="ARBA" id="ARBA00022840"/>
    </source>
</evidence>
<dbReference type="GO" id="GO:0000049">
    <property type="term" value="F:tRNA binding"/>
    <property type="evidence" value="ECO:0007669"/>
    <property type="project" value="UniProtKB-UniRule"/>
</dbReference>
<keyword evidence="5 16" id="KW-0820">tRNA-binding</keyword>
<keyword evidence="6 15" id="KW-0436">Ligase</keyword>
<dbReference type="InterPro" id="IPR020825">
    <property type="entry name" value="Phe-tRNA_synthase-like_B3/B4"/>
</dbReference>
<dbReference type="SMART" id="SM00896">
    <property type="entry name" value="FDX-ACB"/>
    <property type="match status" value="1"/>
</dbReference>
<dbReference type="SMART" id="SM00873">
    <property type="entry name" value="B3_4"/>
    <property type="match status" value="1"/>
</dbReference>
<dbReference type="PANTHER" id="PTHR10947">
    <property type="entry name" value="PHENYLALANYL-TRNA SYNTHETASE BETA CHAIN AND LEUCINE-RICH REPEAT-CONTAINING PROTEIN 47"/>
    <property type="match status" value="1"/>
</dbReference>
<dbReference type="InterPro" id="IPR005146">
    <property type="entry name" value="B3/B4_tRNA-bd"/>
</dbReference>
<evidence type="ECO:0000256" key="13">
    <source>
        <dbReference type="ARBA" id="ARBA00023146"/>
    </source>
</evidence>
<gene>
    <name evidence="15 20" type="primary">pheT</name>
    <name evidence="20" type="ORF">ERS852551_00352</name>
</gene>
<dbReference type="SUPFAM" id="SSF50249">
    <property type="entry name" value="Nucleic acid-binding proteins"/>
    <property type="match status" value="1"/>
</dbReference>
<dbReference type="AlphaFoldDB" id="A0A174LZY1"/>
<dbReference type="InterPro" id="IPR045864">
    <property type="entry name" value="aa-tRNA-synth_II/BPL/LPL"/>
</dbReference>
<dbReference type="CDD" id="cd00769">
    <property type="entry name" value="PheRS_beta_core"/>
    <property type="match status" value="1"/>
</dbReference>
<dbReference type="InterPro" id="IPR005147">
    <property type="entry name" value="tRNA_synthase_B5-dom"/>
</dbReference>
<dbReference type="InterPro" id="IPR041616">
    <property type="entry name" value="PheRS_beta_core"/>
</dbReference>
<dbReference type="InterPro" id="IPR012340">
    <property type="entry name" value="NA-bd_OB-fold"/>
</dbReference>
<dbReference type="SUPFAM" id="SSF46955">
    <property type="entry name" value="Putative DNA-binding domain"/>
    <property type="match status" value="1"/>
</dbReference>
<keyword evidence="11 16" id="KW-0694">RNA-binding</keyword>
<dbReference type="PANTHER" id="PTHR10947:SF0">
    <property type="entry name" value="PHENYLALANINE--TRNA LIGASE BETA SUBUNIT"/>
    <property type="match status" value="1"/>
</dbReference>
<comment type="similarity">
    <text evidence="2 15">Belongs to the phenylalanyl-tRNA synthetase beta subunit family. Type 1 subfamily.</text>
</comment>
<dbReference type="Proteomes" id="UP000095765">
    <property type="component" value="Unassembled WGS sequence"/>
</dbReference>
<evidence type="ECO:0000256" key="14">
    <source>
        <dbReference type="ARBA" id="ARBA00049255"/>
    </source>
</evidence>
<dbReference type="PROSITE" id="PS50886">
    <property type="entry name" value="TRBD"/>
    <property type="match status" value="1"/>
</dbReference>
<dbReference type="Pfam" id="PF03147">
    <property type="entry name" value="FDX-ACB"/>
    <property type="match status" value="1"/>
</dbReference>
<feature type="binding site" evidence="15">
    <location>
        <position position="459"/>
    </location>
    <ligand>
        <name>Mg(2+)</name>
        <dbReference type="ChEBI" id="CHEBI:18420"/>
        <note>shared with alpha subunit</note>
    </ligand>
</feature>
<evidence type="ECO:0000313" key="20">
    <source>
        <dbReference type="EMBL" id="CUP29794.1"/>
    </source>
</evidence>
<evidence type="ECO:0000256" key="11">
    <source>
        <dbReference type="ARBA" id="ARBA00022884"/>
    </source>
</evidence>
<keyword evidence="7 15" id="KW-0479">Metal-binding</keyword>
<dbReference type="Pfam" id="PF03483">
    <property type="entry name" value="B3_4"/>
    <property type="match status" value="1"/>
</dbReference>
<evidence type="ECO:0000259" key="18">
    <source>
        <dbReference type="PROSITE" id="PS51447"/>
    </source>
</evidence>
<feature type="binding site" evidence="15">
    <location>
        <position position="465"/>
    </location>
    <ligand>
        <name>Mg(2+)</name>
        <dbReference type="ChEBI" id="CHEBI:18420"/>
        <note>shared with alpha subunit</note>
    </ligand>
</feature>
<dbReference type="GO" id="GO:0140096">
    <property type="term" value="F:catalytic activity, acting on a protein"/>
    <property type="evidence" value="ECO:0007669"/>
    <property type="project" value="UniProtKB-ARBA"/>
</dbReference>
<feature type="binding site" evidence="15">
    <location>
        <position position="469"/>
    </location>
    <ligand>
        <name>Mg(2+)</name>
        <dbReference type="ChEBI" id="CHEBI:18420"/>
        <note>shared with alpha subunit</note>
    </ligand>
</feature>
<dbReference type="NCBIfam" id="TIGR00472">
    <property type="entry name" value="pheT_bact"/>
    <property type="match status" value="1"/>
</dbReference>
<dbReference type="InterPro" id="IPR033714">
    <property type="entry name" value="tRNA_bind_bactPheRS"/>
</dbReference>
<keyword evidence="13 15" id="KW-0030">Aminoacyl-tRNA synthetase</keyword>
<keyword evidence="9 15" id="KW-0067">ATP-binding</keyword>
<evidence type="ECO:0000259" key="17">
    <source>
        <dbReference type="PROSITE" id="PS50886"/>
    </source>
</evidence>
<dbReference type="GO" id="GO:0009328">
    <property type="term" value="C:phenylalanine-tRNA ligase complex"/>
    <property type="evidence" value="ECO:0007669"/>
    <property type="project" value="TreeGrafter"/>
</dbReference>
<dbReference type="FunFam" id="3.50.40.10:FF:000001">
    <property type="entry name" value="Phenylalanine--tRNA ligase beta subunit"/>
    <property type="match status" value="1"/>
</dbReference>
<name>A0A174LZY1_9FIRM</name>
<dbReference type="Pfam" id="PF03484">
    <property type="entry name" value="B5"/>
    <property type="match status" value="1"/>
</dbReference>
<evidence type="ECO:0000256" key="3">
    <source>
        <dbReference type="ARBA" id="ARBA00011209"/>
    </source>
</evidence>